<protein>
    <submittedName>
        <fullName evidence="1">Uncharacterized protein</fullName>
    </submittedName>
</protein>
<organism evidence="1 2">
    <name type="scientific">Bacteroides gallinaceum</name>
    <dbReference type="NCBI Taxonomy" id="1462571"/>
    <lineage>
        <taxon>Bacteria</taxon>
        <taxon>Pseudomonadati</taxon>
        <taxon>Bacteroidota</taxon>
        <taxon>Bacteroidia</taxon>
        <taxon>Bacteroidales</taxon>
        <taxon>Bacteroidaceae</taxon>
        <taxon>Bacteroides</taxon>
    </lineage>
</organism>
<evidence type="ECO:0000313" key="1">
    <source>
        <dbReference type="EMBL" id="MDM8325793.1"/>
    </source>
</evidence>
<comment type="caution">
    <text evidence="1">The sequence shown here is derived from an EMBL/GenBank/DDBJ whole genome shotgun (WGS) entry which is preliminary data.</text>
</comment>
<dbReference type="EMBL" id="JAUDEN010000020">
    <property type="protein sequence ID" value="MDM8325793.1"/>
    <property type="molecule type" value="Genomic_DNA"/>
</dbReference>
<name>A0ABT7VHM7_9BACE</name>
<sequence length="57" mass="6506">MESGLARKNCREKLTGKSGLLFMRLFPRLSVGWGLYALPLCDVQVRTGVFFDRLRVC</sequence>
<dbReference type="Proteomes" id="UP001169458">
    <property type="component" value="Unassembled WGS sequence"/>
</dbReference>
<reference evidence="2" key="2">
    <citation type="submission" date="2023-07" db="EMBL/GenBank/DDBJ databases">
        <title>Identification and characterization of horizontal gene transfer across gut microbiota members of farm animals based on homology search.</title>
        <authorList>
            <person name="Schwarzerova J."/>
            <person name="Nykrynova M."/>
            <person name="Jureckova K."/>
            <person name="Cejkova D."/>
            <person name="Rychlik I."/>
        </authorList>
    </citation>
    <scope>NUCLEOTIDE SEQUENCE [LARGE SCALE GENOMIC DNA]</scope>
    <source>
        <strain evidence="2">109_WCHN</strain>
    </source>
</reference>
<proteinExistence type="predicted"/>
<evidence type="ECO:0000313" key="2">
    <source>
        <dbReference type="Proteomes" id="UP001169458"/>
    </source>
</evidence>
<dbReference type="RefSeq" id="WP_289560552.1">
    <property type="nucleotide sequence ID" value="NZ_JAUDEN010000020.1"/>
</dbReference>
<reference evidence="1 2" key="1">
    <citation type="submission" date="2023-06" db="EMBL/GenBank/DDBJ databases">
        <authorList>
            <person name="Zeman M."/>
            <person name="Kubasova T."/>
            <person name="Jahodarova E."/>
            <person name="Nykrynova M."/>
            <person name="Rychlik I."/>
        </authorList>
    </citation>
    <scope>NUCLEOTIDE SEQUENCE [LARGE SCALE GENOMIC DNA]</scope>
    <source>
        <strain evidence="1 2">109_WCHN</strain>
    </source>
</reference>
<keyword evidence="2" id="KW-1185">Reference proteome</keyword>
<accession>A0ABT7VHM7</accession>
<gene>
    <name evidence="1" type="ORF">QUW60_11250</name>
</gene>